<dbReference type="PANTHER" id="PTHR44196:SF1">
    <property type="entry name" value="DEHYDROGENASE_REDUCTASE SDR FAMILY MEMBER 7B"/>
    <property type="match status" value="1"/>
</dbReference>
<dbReference type="PRINTS" id="PR00081">
    <property type="entry name" value="GDHRDH"/>
</dbReference>
<dbReference type="GO" id="GO:0016491">
    <property type="term" value="F:oxidoreductase activity"/>
    <property type="evidence" value="ECO:0007669"/>
    <property type="project" value="UniProtKB-KW"/>
</dbReference>
<dbReference type="Gene3D" id="3.40.50.720">
    <property type="entry name" value="NAD(P)-binding Rossmann-like Domain"/>
    <property type="match status" value="1"/>
</dbReference>
<dbReference type="InterPro" id="IPR002347">
    <property type="entry name" value="SDR_fam"/>
</dbReference>
<dbReference type="InterPro" id="IPR036291">
    <property type="entry name" value="NAD(P)-bd_dom_sf"/>
</dbReference>
<comment type="similarity">
    <text evidence="1">Belongs to the short-chain dehydrogenases/reductases (SDR) family.</text>
</comment>
<name>A0A078MH77_9BACL</name>
<organism evidence="3">
    <name type="scientific">Metalysinibacillus saudimassiliensis</name>
    <dbReference type="NCBI Taxonomy" id="1461583"/>
    <lineage>
        <taxon>Bacteria</taxon>
        <taxon>Bacillati</taxon>
        <taxon>Bacillota</taxon>
        <taxon>Bacilli</taxon>
        <taxon>Bacillales</taxon>
        <taxon>Caryophanaceae</taxon>
        <taxon>Metalysinibacillus</taxon>
    </lineage>
</organism>
<protein>
    <submittedName>
        <fullName evidence="3">Short chain dehydrogenase</fullName>
    </submittedName>
</protein>
<evidence type="ECO:0000256" key="2">
    <source>
        <dbReference type="ARBA" id="ARBA00023002"/>
    </source>
</evidence>
<dbReference type="EMBL" id="LN483078">
    <property type="protein sequence ID" value="CEA05640.1"/>
    <property type="molecule type" value="Genomic_DNA"/>
</dbReference>
<dbReference type="AlphaFoldDB" id="A0A078MH77"/>
<dbReference type="SUPFAM" id="SSF51735">
    <property type="entry name" value="NAD(P)-binding Rossmann-fold domains"/>
    <property type="match status" value="1"/>
</dbReference>
<dbReference type="Pfam" id="PF00106">
    <property type="entry name" value="adh_short"/>
    <property type="match status" value="1"/>
</dbReference>
<dbReference type="PANTHER" id="PTHR44196">
    <property type="entry name" value="DEHYDROGENASE/REDUCTASE SDR FAMILY MEMBER 7B"/>
    <property type="match status" value="1"/>
</dbReference>
<proteinExistence type="inferred from homology"/>
<dbReference type="CDD" id="cd05233">
    <property type="entry name" value="SDR_c"/>
    <property type="match status" value="1"/>
</dbReference>
<evidence type="ECO:0000256" key="1">
    <source>
        <dbReference type="ARBA" id="ARBA00006484"/>
    </source>
</evidence>
<accession>A0A078MH77</accession>
<reference evidence="3" key="1">
    <citation type="submission" date="2014-07" db="EMBL/GenBank/DDBJ databases">
        <authorList>
            <person name="Urmite Genomes Urmite Genomes"/>
        </authorList>
    </citation>
    <scope>NUCLEOTIDE SEQUENCE</scope>
    <source>
        <strain evidence="3">13S34_air</strain>
    </source>
</reference>
<gene>
    <name evidence="3" type="ORF">BN1050_02580</name>
</gene>
<sequence>MPTYLIIGTSMGLGDAFAKGVPLKGDTVWLIARSKPASLSLTDGVIRHWLLIDMATKHGISTLEQALGQQAIDVVIYNVGIWEERGFEDDYTFDADNPAFIATMISSNVTSAITYCQVVLPHVRGAVAGKFIFIGSTAGLNSANNKQVTFVASKYAVRSIAEAFREHVREDATTFTCSLCKRHYSASNNKYKYVKKQVM</sequence>
<evidence type="ECO:0000313" key="3">
    <source>
        <dbReference type="EMBL" id="CEA05640.1"/>
    </source>
</evidence>
<dbReference type="PATRIC" id="fig|1461583.4.peg.2472"/>
<keyword evidence="2" id="KW-0560">Oxidoreductase</keyword>
<dbReference type="HOGENOM" id="CLU_010194_28_0_9"/>
<dbReference type="GO" id="GO:0016020">
    <property type="term" value="C:membrane"/>
    <property type="evidence" value="ECO:0007669"/>
    <property type="project" value="TreeGrafter"/>
</dbReference>